<dbReference type="InterPro" id="IPR008948">
    <property type="entry name" value="L-Aspartase-like"/>
</dbReference>
<proteinExistence type="predicted"/>
<dbReference type="Pfam" id="PF00221">
    <property type="entry name" value="Lyase_aromatic"/>
    <property type="match status" value="1"/>
</dbReference>
<dbReference type="EMBL" id="JABFIF010000012">
    <property type="protein sequence ID" value="NOH16147.1"/>
    <property type="molecule type" value="Genomic_DNA"/>
</dbReference>
<name>A0A7Y3XYG2_CLOCO</name>
<dbReference type="RefSeq" id="WP_171303412.1">
    <property type="nucleotide sequence ID" value="NZ_JABFIF010000012.1"/>
</dbReference>
<gene>
    <name evidence="2" type="ORF">HMJ28_07085</name>
</gene>
<accession>A0A7Y3XYG2</accession>
<dbReference type="Proteomes" id="UP000528432">
    <property type="component" value="Unassembled WGS sequence"/>
</dbReference>
<keyword evidence="1 2" id="KW-0456">Lyase</keyword>
<reference evidence="2 3" key="1">
    <citation type="submission" date="2020-05" db="EMBL/GenBank/DDBJ databases">
        <title>Draft genome sequence of Clostridium cochlearium strain AGROS13 isolated from a sheep dairy farm in New Zealand.</title>
        <authorList>
            <person name="Gupta T.B."/>
            <person name="Jauregui R."/>
            <person name="Risson A.N."/>
            <person name="Brightwell G."/>
            <person name="Maclean P."/>
        </authorList>
    </citation>
    <scope>NUCLEOTIDE SEQUENCE [LARGE SCALE GENOMIC DNA]</scope>
    <source>
        <strain evidence="2 3">AGROS13</strain>
    </source>
</reference>
<sequence>MKNIKEVVLTGNDLTLEELVLVAREGYKVSLSEEAKKNVLESRKIIDDIVENEKVVYGVTTGFGEFCNVSISKEDCKTLQENLIRSHACGYGPKFSTDIVRAIMLTRA</sequence>
<dbReference type="PANTHER" id="PTHR10362">
    <property type="entry name" value="HISTIDINE AMMONIA-LYASE"/>
    <property type="match status" value="1"/>
</dbReference>
<dbReference type="AlphaFoldDB" id="A0A7Y3XYG2"/>
<protein>
    <submittedName>
        <fullName evidence="2">Aromatic amino acid lyase</fullName>
    </submittedName>
</protein>
<dbReference type="Gene3D" id="1.10.275.10">
    <property type="entry name" value="Fumarase/aspartase (N-terminal domain)"/>
    <property type="match status" value="1"/>
</dbReference>
<organism evidence="2 3">
    <name type="scientific">Clostridium cochlearium</name>
    <dbReference type="NCBI Taxonomy" id="1494"/>
    <lineage>
        <taxon>Bacteria</taxon>
        <taxon>Bacillati</taxon>
        <taxon>Bacillota</taxon>
        <taxon>Clostridia</taxon>
        <taxon>Eubacteriales</taxon>
        <taxon>Clostridiaceae</taxon>
        <taxon>Clostridium</taxon>
    </lineage>
</organism>
<dbReference type="SUPFAM" id="SSF48557">
    <property type="entry name" value="L-aspartase-like"/>
    <property type="match status" value="1"/>
</dbReference>
<evidence type="ECO:0000313" key="2">
    <source>
        <dbReference type="EMBL" id="NOH16147.1"/>
    </source>
</evidence>
<dbReference type="InterPro" id="IPR024083">
    <property type="entry name" value="Fumarase/histidase_N"/>
</dbReference>
<evidence type="ECO:0000313" key="3">
    <source>
        <dbReference type="Proteomes" id="UP000528432"/>
    </source>
</evidence>
<dbReference type="GO" id="GO:0016841">
    <property type="term" value="F:ammonia-lyase activity"/>
    <property type="evidence" value="ECO:0007669"/>
    <property type="project" value="UniProtKB-ARBA"/>
</dbReference>
<evidence type="ECO:0000256" key="1">
    <source>
        <dbReference type="ARBA" id="ARBA00023239"/>
    </source>
</evidence>
<comment type="caution">
    <text evidence="2">The sequence shown here is derived from an EMBL/GenBank/DDBJ whole genome shotgun (WGS) entry which is preliminary data.</text>
</comment>
<dbReference type="InterPro" id="IPR001106">
    <property type="entry name" value="Aromatic_Lyase"/>
</dbReference>
<feature type="non-terminal residue" evidence="2">
    <location>
        <position position="108"/>
    </location>
</feature>